<dbReference type="InterPro" id="IPR011332">
    <property type="entry name" value="Ribosomal_zn-bd"/>
</dbReference>
<dbReference type="SUPFAM" id="SSF57829">
    <property type="entry name" value="Zn-binding ribosomal proteins"/>
    <property type="match status" value="1"/>
</dbReference>
<organism evidence="4 5">
    <name type="scientific">Pseudoneurospora amorphoporcata</name>
    <dbReference type="NCBI Taxonomy" id="241081"/>
    <lineage>
        <taxon>Eukaryota</taxon>
        <taxon>Fungi</taxon>
        <taxon>Dikarya</taxon>
        <taxon>Ascomycota</taxon>
        <taxon>Pezizomycotina</taxon>
        <taxon>Sordariomycetes</taxon>
        <taxon>Sordariomycetidae</taxon>
        <taxon>Sordariales</taxon>
        <taxon>Sordariaceae</taxon>
        <taxon>Pseudoneurospora</taxon>
    </lineage>
</organism>
<dbReference type="InterPro" id="IPR002674">
    <property type="entry name" value="Ribosomal_eL43"/>
</dbReference>
<evidence type="ECO:0000313" key="5">
    <source>
        <dbReference type="Proteomes" id="UP001303222"/>
    </source>
</evidence>
<dbReference type="PANTHER" id="PTHR48129">
    <property type="entry name" value="60S RIBOSOMAL PROTEIN L37A"/>
    <property type="match status" value="1"/>
</dbReference>
<keyword evidence="2 4" id="KW-0689">Ribosomal protein</keyword>
<evidence type="ECO:0000256" key="1">
    <source>
        <dbReference type="ARBA" id="ARBA00008672"/>
    </source>
</evidence>
<dbReference type="InterPro" id="IPR011331">
    <property type="entry name" value="Ribosomal_eL37/eL43"/>
</dbReference>
<dbReference type="GO" id="GO:1990904">
    <property type="term" value="C:ribonucleoprotein complex"/>
    <property type="evidence" value="ECO:0007669"/>
    <property type="project" value="UniProtKB-KW"/>
</dbReference>
<dbReference type="InterPro" id="IPR050522">
    <property type="entry name" value="Ribosomal_protein_eL43"/>
</dbReference>
<keyword evidence="3" id="KW-0687">Ribonucleoprotein</keyword>
<reference evidence="4" key="1">
    <citation type="journal article" date="2023" name="Mol. Phylogenet. Evol.">
        <title>Genome-scale phylogeny and comparative genomics of the fungal order Sordariales.</title>
        <authorList>
            <person name="Hensen N."/>
            <person name="Bonometti L."/>
            <person name="Westerberg I."/>
            <person name="Brannstrom I.O."/>
            <person name="Guillou S."/>
            <person name="Cros-Aarteil S."/>
            <person name="Calhoun S."/>
            <person name="Haridas S."/>
            <person name="Kuo A."/>
            <person name="Mondo S."/>
            <person name="Pangilinan J."/>
            <person name="Riley R."/>
            <person name="LaButti K."/>
            <person name="Andreopoulos B."/>
            <person name="Lipzen A."/>
            <person name="Chen C."/>
            <person name="Yan M."/>
            <person name="Daum C."/>
            <person name="Ng V."/>
            <person name="Clum A."/>
            <person name="Steindorff A."/>
            <person name="Ohm R.A."/>
            <person name="Martin F."/>
            <person name="Silar P."/>
            <person name="Natvig D.O."/>
            <person name="Lalanne C."/>
            <person name="Gautier V."/>
            <person name="Ament-Velasquez S.L."/>
            <person name="Kruys A."/>
            <person name="Hutchinson M.I."/>
            <person name="Powell A.J."/>
            <person name="Barry K."/>
            <person name="Miller A.N."/>
            <person name="Grigoriev I.V."/>
            <person name="Debuchy R."/>
            <person name="Gladieux P."/>
            <person name="Hiltunen Thoren M."/>
            <person name="Johannesson H."/>
        </authorList>
    </citation>
    <scope>NUCLEOTIDE SEQUENCE</scope>
    <source>
        <strain evidence="4">CBS 626.80</strain>
    </source>
</reference>
<dbReference type="Gene3D" id="2.20.25.30">
    <property type="match status" value="1"/>
</dbReference>
<dbReference type="GO" id="GO:0005840">
    <property type="term" value="C:ribosome"/>
    <property type="evidence" value="ECO:0007669"/>
    <property type="project" value="UniProtKB-KW"/>
</dbReference>
<accession>A0AAN6NUV5</accession>
<dbReference type="GO" id="GO:0003735">
    <property type="term" value="F:structural constituent of ribosome"/>
    <property type="evidence" value="ECO:0007669"/>
    <property type="project" value="InterPro"/>
</dbReference>
<protein>
    <submittedName>
        <fullName evidence="4">Ribosomal protein L37ae</fullName>
    </submittedName>
</protein>
<dbReference type="GO" id="GO:0006412">
    <property type="term" value="P:translation"/>
    <property type="evidence" value="ECO:0007669"/>
    <property type="project" value="InterPro"/>
</dbReference>
<dbReference type="EMBL" id="MU859122">
    <property type="protein sequence ID" value="KAK3952509.1"/>
    <property type="molecule type" value="Genomic_DNA"/>
</dbReference>
<evidence type="ECO:0000313" key="4">
    <source>
        <dbReference type="EMBL" id="KAK3952509.1"/>
    </source>
</evidence>
<evidence type="ECO:0000256" key="3">
    <source>
        <dbReference type="ARBA" id="ARBA00023274"/>
    </source>
</evidence>
<sequence length="98" mass="10197">MAKHTVKVGISGKYGTRYGSSLSSASELKSASTLAIPDSAFCGTNTVRRVSFGIWKCHGQGCTKILSGAYMLATPAAATATSTLRRPRDIASTQVGRA</sequence>
<evidence type="ECO:0000256" key="2">
    <source>
        <dbReference type="ARBA" id="ARBA00022980"/>
    </source>
</evidence>
<dbReference type="PANTHER" id="PTHR48129:SF1">
    <property type="entry name" value="LARGE RIBOSOMAL SUBUNIT PROTEIN EL43"/>
    <property type="match status" value="1"/>
</dbReference>
<reference evidence="4" key="2">
    <citation type="submission" date="2023-06" db="EMBL/GenBank/DDBJ databases">
        <authorList>
            <consortium name="Lawrence Berkeley National Laboratory"/>
            <person name="Mondo S.J."/>
            <person name="Hensen N."/>
            <person name="Bonometti L."/>
            <person name="Westerberg I."/>
            <person name="Brannstrom I.O."/>
            <person name="Guillou S."/>
            <person name="Cros-Aarteil S."/>
            <person name="Calhoun S."/>
            <person name="Haridas S."/>
            <person name="Kuo A."/>
            <person name="Pangilinan J."/>
            <person name="Riley R."/>
            <person name="Labutti K."/>
            <person name="Andreopoulos B."/>
            <person name="Lipzen A."/>
            <person name="Chen C."/>
            <person name="Yanf M."/>
            <person name="Daum C."/>
            <person name="Ng V."/>
            <person name="Clum A."/>
            <person name="Steindorff A."/>
            <person name="Ohm R."/>
            <person name="Martin F."/>
            <person name="Silar P."/>
            <person name="Natvig D."/>
            <person name="Lalanne C."/>
            <person name="Gautier V."/>
            <person name="Ament-Velasquez S.L."/>
            <person name="Kruys A."/>
            <person name="Hutchinson M.I."/>
            <person name="Powell A.J."/>
            <person name="Barry K."/>
            <person name="Miller A.N."/>
            <person name="Grigoriev I.V."/>
            <person name="Debuchy R."/>
            <person name="Gladieux P."/>
            <person name="Thoren M.H."/>
            <person name="Johannesson H."/>
        </authorList>
    </citation>
    <scope>NUCLEOTIDE SEQUENCE</scope>
    <source>
        <strain evidence="4">CBS 626.80</strain>
    </source>
</reference>
<proteinExistence type="inferred from homology"/>
<dbReference type="AlphaFoldDB" id="A0AAN6NUV5"/>
<name>A0AAN6NUV5_9PEZI</name>
<gene>
    <name evidence="4" type="ORF">QBC32DRAFT_141072</name>
</gene>
<comment type="similarity">
    <text evidence="1">Belongs to the eukaryotic ribosomal protein eL43 family.</text>
</comment>
<comment type="caution">
    <text evidence="4">The sequence shown here is derived from an EMBL/GenBank/DDBJ whole genome shotgun (WGS) entry which is preliminary data.</text>
</comment>
<dbReference type="Proteomes" id="UP001303222">
    <property type="component" value="Unassembled WGS sequence"/>
</dbReference>
<dbReference type="Pfam" id="PF01780">
    <property type="entry name" value="Ribosomal_L37ae"/>
    <property type="match status" value="1"/>
</dbReference>
<keyword evidence="5" id="KW-1185">Reference proteome</keyword>